<evidence type="ECO:0000256" key="6">
    <source>
        <dbReference type="ARBA" id="ARBA00022603"/>
    </source>
</evidence>
<name>A0A263CVL2_9PSEU</name>
<dbReference type="InParanoid" id="A0A263CVL2"/>
<accession>A0A263CVL2</accession>
<keyword evidence="5" id="KW-0963">Cytoplasm</keyword>
<dbReference type="PANTHER" id="PTHR11579:SF0">
    <property type="entry name" value="PROTEIN-L-ISOASPARTATE(D-ASPARTATE) O-METHYLTRANSFERASE"/>
    <property type="match status" value="1"/>
</dbReference>
<evidence type="ECO:0000256" key="10">
    <source>
        <dbReference type="ARBA" id="ARBA00031323"/>
    </source>
</evidence>
<gene>
    <name evidence="12" type="ORF">CFN78_26810</name>
</gene>
<evidence type="ECO:0000256" key="1">
    <source>
        <dbReference type="ARBA" id="ARBA00004496"/>
    </source>
</evidence>
<dbReference type="GO" id="GO:0004719">
    <property type="term" value="F:protein-L-isoaspartate (D-aspartate) O-methyltransferase activity"/>
    <property type="evidence" value="ECO:0007669"/>
    <property type="project" value="UniProtKB-EC"/>
</dbReference>
<sequence>MRPALVREANNRRRELVAGLRRDGALTERPWIEAFRAVPRHAFLPRFFARSAGAWTAVEFGDDAWLPDIYADRVLVTQLDDDPGAWERARREGGTHGMPTCSSSMPAIMAIMLEELRVAGGMRVLEIGTGTGYNAALLCRRLGDQLVSTVDIDATLVDGARACLDAVGYHPYVAARDGSLGAEGTAPFDRVLCTCSVTSIPPAWLEQTRPGGMVVTTLHRPIGAGLVRIVAGEGATGSGRVLARDGRFMPLRAHRRADPAGLLAALPPTSGGGRPSALPVREVIDPARGFEFFAGIALPGVTPAFDAEDPDVTYLVHPDGSWSRHDGDRASQLVEQGGPRRLWDLAEDAHRHWEALGRPRREEFGISVDGQRQEFWLRSPDGPRWPLSGPGT</sequence>
<dbReference type="EMBL" id="NKYE01000023">
    <property type="protein sequence ID" value="OZM70180.1"/>
    <property type="molecule type" value="Genomic_DNA"/>
</dbReference>
<dbReference type="Gene3D" id="3.40.50.150">
    <property type="entry name" value="Vaccinia Virus protein VP39"/>
    <property type="match status" value="1"/>
</dbReference>
<dbReference type="AlphaFoldDB" id="A0A263CVL2"/>
<evidence type="ECO:0000256" key="4">
    <source>
        <dbReference type="ARBA" id="ARBA00013346"/>
    </source>
</evidence>
<comment type="similarity">
    <text evidence="2">Belongs to the methyltransferase superfamily. L-isoaspartyl/D-aspartyl protein methyltransferase family.</text>
</comment>
<comment type="caution">
    <text evidence="12">The sequence shown here is derived from an EMBL/GenBank/DDBJ whole genome shotgun (WGS) entry which is preliminary data.</text>
</comment>
<keyword evidence="8" id="KW-0949">S-adenosyl-L-methionine</keyword>
<reference evidence="12 13" key="1">
    <citation type="submission" date="2017-07" db="EMBL/GenBank/DDBJ databases">
        <title>Amycolatopsis antarcticus sp. nov., isolated from the surface of an Antarcticus brown macroalga.</title>
        <authorList>
            <person name="Wang J."/>
            <person name="Leiva S."/>
            <person name="Huang J."/>
            <person name="Huang Y."/>
        </authorList>
    </citation>
    <scope>NUCLEOTIDE SEQUENCE [LARGE SCALE GENOMIC DNA]</scope>
    <source>
        <strain evidence="12 13">AU-G6</strain>
    </source>
</reference>
<protein>
    <recommendedName>
        <fullName evidence="4">Protein-L-isoaspartate O-methyltransferase</fullName>
        <ecNumber evidence="3">2.1.1.77</ecNumber>
    </recommendedName>
    <alternativeName>
        <fullName evidence="11">L-isoaspartyl protein carboxyl methyltransferase</fullName>
    </alternativeName>
    <alternativeName>
        <fullName evidence="9">Protein L-isoaspartyl methyltransferase</fullName>
    </alternativeName>
    <alternativeName>
        <fullName evidence="10">Protein-beta-aspartate methyltransferase</fullName>
    </alternativeName>
</protein>
<dbReference type="GO" id="GO:0005737">
    <property type="term" value="C:cytoplasm"/>
    <property type="evidence" value="ECO:0007669"/>
    <property type="project" value="UniProtKB-SubCell"/>
</dbReference>
<comment type="subcellular location">
    <subcellularLocation>
        <location evidence="1">Cytoplasm</location>
    </subcellularLocation>
</comment>
<evidence type="ECO:0000313" key="13">
    <source>
        <dbReference type="Proteomes" id="UP000242444"/>
    </source>
</evidence>
<dbReference type="PANTHER" id="PTHR11579">
    <property type="entry name" value="PROTEIN-L-ISOASPARTATE O-METHYLTRANSFERASE"/>
    <property type="match status" value="1"/>
</dbReference>
<proteinExistence type="inferred from homology"/>
<organism evidence="12 13">
    <name type="scientific">Amycolatopsis antarctica</name>
    <dbReference type="NCBI Taxonomy" id="1854586"/>
    <lineage>
        <taxon>Bacteria</taxon>
        <taxon>Bacillati</taxon>
        <taxon>Actinomycetota</taxon>
        <taxon>Actinomycetes</taxon>
        <taxon>Pseudonocardiales</taxon>
        <taxon>Pseudonocardiaceae</taxon>
        <taxon>Amycolatopsis</taxon>
    </lineage>
</organism>
<keyword evidence="6 12" id="KW-0489">Methyltransferase</keyword>
<evidence type="ECO:0000256" key="8">
    <source>
        <dbReference type="ARBA" id="ARBA00022691"/>
    </source>
</evidence>
<dbReference type="CDD" id="cd02440">
    <property type="entry name" value="AdoMet_MTases"/>
    <property type="match status" value="1"/>
</dbReference>
<keyword evidence="7 12" id="KW-0808">Transferase</keyword>
<dbReference type="Pfam" id="PF01135">
    <property type="entry name" value="PCMT"/>
    <property type="match status" value="1"/>
</dbReference>
<evidence type="ECO:0000313" key="12">
    <source>
        <dbReference type="EMBL" id="OZM70180.1"/>
    </source>
</evidence>
<dbReference type="GO" id="GO:0032259">
    <property type="term" value="P:methylation"/>
    <property type="evidence" value="ECO:0007669"/>
    <property type="project" value="UniProtKB-KW"/>
</dbReference>
<dbReference type="OrthoDB" id="5143400at2"/>
<evidence type="ECO:0000256" key="3">
    <source>
        <dbReference type="ARBA" id="ARBA00011890"/>
    </source>
</evidence>
<dbReference type="InterPro" id="IPR000682">
    <property type="entry name" value="PCMT"/>
</dbReference>
<dbReference type="EC" id="2.1.1.77" evidence="3"/>
<evidence type="ECO:0000256" key="9">
    <source>
        <dbReference type="ARBA" id="ARBA00030757"/>
    </source>
</evidence>
<keyword evidence="13" id="KW-1185">Reference proteome</keyword>
<evidence type="ECO:0000256" key="2">
    <source>
        <dbReference type="ARBA" id="ARBA00005369"/>
    </source>
</evidence>
<evidence type="ECO:0000256" key="7">
    <source>
        <dbReference type="ARBA" id="ARBA00022679"/>
    </source>
</evidence>
<dbReference type="Proteomes" id="UP000242444">
    <property type="component" value="Unassembled WGS sequence"/>
</dbReference>
<dbReference type="RefSeq" id="WP_094865826.1">
    <property type="nucleotide sequence ID" value="NZ_NKYE01000023.1"/>
</dbReference>
<evidence type="ECO:0000256" key="5">
    <source>
        <dbReference type="ARBA" id="ARBA00022490"/>
    </source>
</evidence>
<dbReference type="InterPro" id="IPR029063">
    <property type="entry name" value="SAM-dependent_MTases_sf"/>
</dbReference>
<evidence type="ECO:0000256" key="11">
    <source>
        <dbReference type="ARBA" id="ARBA00031350"/>
    </source>
</evidence>
<dbReference type="SUPFAM" id="SSF53335">
    <property type="entry name" value="S-adenosyl-L-methionine-dependent methyltransferases"/>
    <property type="match status" value="1"/>
</dbReference>